<protein>
    <submittedName>
        <fullName evidence="1">Type I-B CRISPR-associated protein Cas8b/Csh1</fullName>
    </submittedName>
</protein>
<dbReference type="InterPro" id="IPR013389">
    <property type="entry name" value="CRISPR-assoc_prot_Cas8b"/>
</dbReference>
<dbReference type="EMBL" id="MPDK01000020">
    <property type="protein sequence ID" value="PWI57010.1"/>
    <property type="molecule type" value="Genomic_DNA"/>
</dbReference>
<accession>A0A2U3D6V0</accession>
<keyword evidence="2" id="KW-1185">Reference proteome</keyword>
<comment type="caution">
    <text evidence="1">The sequence shown here is derived from an EMBL/GenBank/DDBJ whole genome shotgun (WGS) entry which is preliminary data.</text>
</comment>
<proteinExistence type="predicted"/>
<dbReference type="AlphaFoldDB" id="A0A2U3D6V0"/>
<dbReference type="NCBIfam" id="TIGR02591">
    <property type="entry name" value="cas_Csh1"/>
    <property type="match status" value="1"/>
</dbReference>
<dbReference type="InterPro" id="IPR013420">
    <property type="entry name" value="CRISPR-assoc_prot_Cas8b/Csh1_C"/>
</dbReference>
<dbReference type="Pfam" id="PF09484">
    <property type="entry name" value="Cas_TM1802"/>
    <property type="match status" value="1"/>
</dbReference>
<dbReference type="Proteomes" id="UP000245380">
    <property type="component" value="Unassembled WGS sequence"/>
</dbReference>
<evidence type="ECO:0000313" key="1">
    <source>
        <dbReference type="EMBL" id="PWI57010.1"/>
    </source>
</evidence>
<gene>
    <name evidence="1" type="ORF">BM613_10630</name>
</gene>
<reference evidence="1 2" key="1">
    <citation type="submission" date="2016-11" db="EMBL/GenBank/DDBJ databases">
        <title>Comparative genomics of Acidibacillus ferroxidans species.</title>
        <authorList>
            <person name="Oliveira G."/>
            <person name="Nunes G."/>
            <person name="Oliveira R."/>
            <person name="Araujo F."/>
            <person name="Salim A."/>
            <person name="Scholte L."/>
            <person name="Morais D."/>
            <person name="Nancucheo I."/>
            <person name="Johnson D.B."/>
            <person name="Grail B."/>
            <person name="Bittencourt J."/>
            <person name="Valadares R."/>
        </authorList>
    </citation>
    <scope>NUCLEOTIDE SEQUENCE [LARGE SCALE GENOMIC DNA]</scope>
    <source>
        <strain evidence="1 2">Y002</strain>
    </source>
</reference>
<evidence type="ECO:0000313" key="2">
    <source>
        <dbReference type="Proteomes" id="UP000245380"/>
    </source>
</evidence>
<dbReference type="RefSeq" id="WP_181363066.1">
    <property type="nucleotide sequence ID" value="NZ_MPDK01000020.1"/>
</dbReference>
<organism evidence="1 2">
    <name type="scientific">Sulfoacidibacillus thermotolerans</name>
    <name type="common">Acidibacillus sulfuroxidans</name>
    <dbReference type="NCBI Taxonomy" id="1765684"/>
    <lineage>
        <taxon>Bacteria</taxon>
        <taxon>Bacillati</taxon>
        <taxon>Bacillota</taxon>
        <taxon>Bacilli</taxon>
        <taxon>Bacillales</taxon>
        <taxon>Alicyclobacillaceae</taxon>
        <taxon>Sulfoacidibacillus</taxon>
    </lineage>
</organism>
<name>A0A2U3D6V0_SULT2</name>
<sequence>MLEAMVQLGRLLGRKSGESDTEALVKPMPNLVGKGKRFVVEMNIDTVRGKLTFTPIECEPADKIRLAKELLWIGNADGAASLQWTATTQNLSYLLSQTIPNLFRILPENSEVRDWLNPVLHSLMVDLGPQKKGSEERYRHILDLSRLSNIPSAEWENLLDKTRDQSDHSIRAKELVPELEKMVLQREGYSLSQVYLFTLLLDGKRVVDHPDYRALVMRNKVEAVFEDAQAGRCSACGKSGTVTSNLTRMKFKYYNTDKMSFASGVDKKRFDRNLSLCSSCYTACLAAEPFVMGHMSSRIGHLRFYVIPEIFGPVSDELDPYRWNRRAWNQVQSALNFKEIAELEDELALEQSVYEQGYVVNLLFHVWNNAELRLFNLVRDVPKTRFETIQEGFQRADRIAKLMLGPRSNNEQWNWRPDFNTIYHLIPVSRSNKTQEYRRVLQVFDAILTGQPVSYKLLMQSFAKLIEIRRFGRYDATNVEEPKAGYELARLTDDVLMANIVLFSLQDLGQLATDSPMKRRDGHLDTNHDVVNEKVNPEMFLETVGYKASHEALFWLGAAIASVATAQQKNGLDTMPVLEKINYRGMNAGDVVRLVGKIEDAFRQYKLFGSGADTLFRMHTAFAAALDTAASPLRWKKEYSMTDEEAVFYILSGFAVKRKEILSHRRKDTTKVGLDQDTQNNDLQNTQ</sequence>